<gene>
    <name evidence="6" type="ORF">H9Q72_006604</name>
</gene>
<organism evidence="6 7">
    <name type="scientific">Fusarium xylarioides</name>
    <dbReference type="NCBI Taxonomy" id="221167"/>
    <lineage>
        <taxon>Eukaryota</taxon>
        <taxon>Fungi</taxon>
        <taxon>Dikarya</taxon>
        <taxon>Ascomycota</taxon>
        <taxon>Pezizomycotina</taxon>
        <taxon>Sordariomycetes</taxon>
        <taxon>Hypocreomycetidae</taxon>
        <taxon>Hypocreales</taxon>
        <taxon>Nectriaceae</taxon>
        <taxon>Fusarium</taxon>
        <taxon>Fusarium fujikuroi species complex</taxon>
    </lineage>
</organism>
<accession>A0A9P7L1C1</accession>
<evidence type="ECO:0000256" key="2">
    <source>
        <dbReference type="SAM" id="MobiDB-lite"/>
    </source>
</evidence>
<feature type="region of interest" description="Disordered" evidence="2">
    <location>
        <begin position="963"/>
        <end position="1003"/>
    </location>
</feature>
<dbReference type="InterPro" id="IPR027417">
    <property type="entry name" value="P-loop_NTPase"/>
</dbReference>
<evidence type="ECO:0000259" key="4">
    <source>
        <dbReference type="Pfam" id="PF24883"/>
    </source>
</evidence>
<dbReference type="InterPro" id="IPR038305">
    <property type="entry name" value="HeLo_sf"/>
</dbReference>
<dbReference type="Gene3D" id="1.20.120.1020">
    <property type="entry name" value="Prion-inhibition and propagation, HeLo domain"/>
    <property type="match status" value="1"/>
</dbReference>
<feature type="domain" description="Nephrocystin 3-like N-terminal" evidence="4">
    <location>
        <begin position="252"/>
        <end position="421"/>
    </location>
</feature>
<evidence type="ECO:0000256" key="1">
    <source>
        <dbReference type="ARBA" id="ARBA00022737"/>
    </source>
</evidence>
<dbReference type="Proteomes" id="UP000750502">
    <property type="component" value="Unassembled WGS sequence"/>
</dbReference>
<dbReference type="InterPro" id="IPR029498">
    <property type="entry name" value="HeLo_dom"/>
</dbReference>
<keyword evidence="1" id="KW-0677">Repeat</keyword>
<evidence type="ECO:0008006" key="8">
    <source>
        <dbReference type="Google" id="ProtNLM"/>
    </source>
</evidence>
<feature type="compositionally biased region" description="Basic and acidic residues" evidence="2">
    <location>
        <begin position="969"/>
        <end position="979"/>
    </location>
</feature>
<dbReference type="SUPFAM" id="SSF52540">
    <property type="entry name" value="P-loop containing nucleoside triphosphate hydrolases"/>
    <property type="match status" value="1"/>
</dbReference>
<dbReference type="OrthoDB" id="443402at2759"/>
<name>A0A9P7L1C1_9HYPO</name>
<dbReference type="PANTHER" id="PTHR10039:SF5">
    <property type="entry name" value="NACHT DOMAIN-CONTAINING PROTEIN"/>
    <property type="match status" value="1"/>
</dbReference>
<dbReference type="Pfam" id="PF25053">
    <property type="entry name" value="DUF7791"/>
    <property type="match status" value="1"/>
</dbReference>
<keyword evidence="7" id="KW-1185">Reference proteome</keyword>
<feature type="domain" description="Prion-inhibition and propagation HeLo" evidence="3">
    <location>
        <begin position="1"/>
        <end position="185"/>
    </location>
</feature>
<sequence>MISASRSLGRDVEILETKLDVERMILLQWADRVGLLKTAEQGNKLQDPEVQQTTTRVLFSIQNLLGEGQALEKRYGLERSKSPDAAVNIHQPTSASRMERFLLEFANLRLDSSKSGGSNKSKTATAIQKVRWIIVDKENFSQLISDLSYFTSRLHVLVPEAPMDTANMTEQDLSHLRSIAELKVIEEACAETQPVVSAEARREIKVMETALQERILRCLWFRWIDDRRANIHEAHFKTLHWALDPPAQIVTRWDDLRTWLQSGSGAYWLAGKAGSGKSTLMNYLLGHKRLKTLLGIWSGSSELLMVNFFFYHLGKTEQKSQAGLLRSLLWQILDMHPAAIEEVLPNTWREAQSDNSKALSVPTVAEMTGGLMNFCRTHLVDRKLFLLIDGLDEYEGSGLDTANFIEKLSLITNVKILVSSRPHPAFIATFSKQPKLNLPDLTRDDITAYVNDKVASHPRLLELSQIEGPGGTEQIIEELVDKASGVFLWVVLACRSVMEGLVAYDCISDIKARVVELPREVERLFEHMISRIEPRWRQEALRILRLAYANQSLIGTTSIPTLGLHMISTQGFQAGSTIQRDTSILASDKGNRTKCEVMEGRLRSRCCGLLEVEKHSLGQGGFCACTDDDKHDEMVDSGVIFMHRTVYDFLSIPHIWEQELMHIDDTAFNSHATLSLLWIRLGTVFCTKPRTLEMSICMALAHSYYGDLTGCSLEITVANLVNLQLVPRSSRSGPFWFRRESCRRDSRSFDECLGNLSLGMAYAIELGLHRLTNFILENPDYIHELLISASESVTNGSLNAGNDKTCERNIVETAHPALYHAACRPLLQDIPVKYPALQKCMSAMPSSDMVQYLLERAHSPNERFTIRWTGITAKSTPWIEWIRMNDTPSTKPLIATDEIAEITMMFLQADAEVAHLRSSDLEKLKRLASVNVSSPSGSQATLPHIAKQKETWDTLRSIIESKLASKSKAATERSDEKCATKRSSSFPTTTTDTSQIRKRPKFT</sequence>
<evidence type="ECO:0000259" key="5">
    <source>
        <dbReference type="Pfam" id="PF25053"/>
    </source>
</evidence>
<evidence type="ECO:0000313" key="7">
    <source>
        <dbReference type="Proteomes" id="UP000750502"/>
    </source>
</evidence>
<dbReference type="Gene3D" id="3.40.50.300">
    <property type="entry name" value="P-loop containing nucleotide triphosphate hydrolases"/>
    <property type="match status" value="1"/>
</dbReference>
<dbReference type="InterPro" id="IPR056693">
    <property type="entry name" value="DUF7791"/>
</dbReference>
<dbReference type="AlphaFoldDB" id="A0A9P7L1C1"/>
<dbReference type="InterPro" id="IPR056884">
    <property type="entry name" value="NPHP3-like_N"/>
</dbReference>
<feature type="compositionally biased region" description="Low complexity" evidence="2">
    <location>
        <begin position="983"/>
        <end position="994"/>
    </location>
</feature>
<protein>
    <recommendedName>
        <fullName evidence="8">NACHT domain-containing protein</fullName>
    </recommendedName>
</protein>
<evidence type="ECO:0000259" key="3">
    <source>
        <dbReference type="Pfam" id="PF14479"/>
    </source>
</evidence>
<proteinExistence type="predicted"/>
<reference evidence="6" key="2">
    <citation type="submission" date="2020-10" db="EMBL/GenBank/DDBJ databases">
        <authorList>
            <person name="Peck L.D."/>
            <person name="Nowell R.W."/>
            <person name="Flood J."/>
            <person name="Ryan M.J."/>
            <person name="Barraclough T.G."/>
        </authorList>
    </citation>
    <scope>NUCLEOTIDE SEQUENCE</scope>
    <source>
        <strain evidence="6">IMI 127659i</strain>
    </source>
</reference>
<evidence type="ECO:0000313" key="6">
    <source>
        <dbReference type="EMBL" id="KAG5765307.1"/>
    </source>
</evidence>
<comment type="caution">
    <text evidence="6">The sequence shown here is derived from an EMBL/GenBank/DDBJ whole genome shotgun (WGS) entry which is preliminary data.</text>
</comment>
<reference evidence="6" key="1">
    <citation type="journal article" date="2020" name="bioRxiv">
        <title>Historical genomics reveals the evolutionary mechanisms behind multiple outbreaks of the host-specific coffee wilt pathogen Fusarium xylarioides.</title>
        <authorList>
            <person name="Peck D."/>
            <person name="Nowell R.W."/>
            <person name="Flood J."/>
            <person name="Ryan M.J."/>
            <person name="Barraclough T.G."/>
        </authorList>
    </citation>
    <scope>NUCLEOTIDE SEQUENCE</scope>
    <source>
        <strain evidence="6">IMI 127659i</strain>
    </source>
</reference>
<feature type="domain" description="DUF7791" evidence="5">
    <location>
        <begin position="531"/>
        <end position="674"/>
    </location>
</feature>
<dbReference type="EMBL" id="JADFTT010000206">
    <property type="protein sequence ID" value="KAG5765307.1"/>
    <property type="molecule type" value="Genomic_DNA"/>
</dbReference>
<dbReference type="Pfam" id="PF24883">
    <property type="entry name" value="NPHP3_N"/>
    <property type="match status" value="1"/>
</dbReference>
<dbReference type="Pfam" id="PF14479">
    <property type="entry name" value="HeLo"/>
    <property type="match status" value="1"/>
</dbReference>
<dbReference type="PANTHER" id="PTHR10039">
    <property type="entry name" value="AMELOGENIN"/>
    <property type="match status" value="1"/>
</dbReference>